<comment type="similarity">
    <text evidence="6">Belongs to the thiolase-like superfamily. Beta-ketoacyl-ACP synthases family.</text>
</comment>
<feature type="region of interest" description="Disordered" evidence="7">
    <location>
        <begin position="389"/>
        <end position="448"/>
    </location>
</feature>
<feature type="region of interest" description="Disordered" evidence="7">
    <location>
        <begin position="842"/>
        <end position="874"/>
    </location>
</feature>
<name>A0A3B0BUY7_9ACTN</name>
<comment type="pathway">
    <text evidence="1">Antibiotic biosynthesis.</text>
</comment>
<evidence type="ECO:0000313" key="9">
    <source>
        <dbReference type="EMBL" id="RKN77243.1"/>
    </source>
</evidence>
<dbReference type="Proteomes" id="UP000270343">
    <property type="component" value="Unassembled WGS sequence"/>
</dbReference>
<sequence>MHRHRGPPLTGGHMNMTQKHAAVMMNGTGVPARDGQDITQNLGQNLAQETIQDTVQDIAVVGLSLRLPGSRTPEEFWDHLARGRSLISGAPERRWRSEDHPGHPRREFDRAGSVWGGFVDDADCFDADFFRISPDEARTMDPQQRLALELSWHALEDAGYRADRMTGSRTGVFMGVCHWDYAELVECEAEQIGARYPTGTTCSLVADRVSRHFGFRGPSVVDDTECTSSLVAVEQAVRALRRGDCDHALAGGINLTWSPRHLIAFAKAGMVSPGGRYKAFDANTNGYVRGEGGGALLLKRAADARRDGDAVHALIKGIGSRDGSRTSSLTITGPAAQAELIAWVHRRAGIAPETVTYVETHGPGTPVGDPIEIRGLQQAFADLHENRPEAGAAAGPRTGADRPGSRIGSGRPGNGMGRAETGRSSAETGRGRGGTGKGRAETSRGLPEAVRAHRCGVGSVKTGIGHLEGAAGIAGMLKVILAMRHRKLPATVGFEKLNPLIKLDGSPLYIVDRLTDWTPGRPGAAADASAPLRAGVSSFGFGGTDAHVLLESPGPAYVPVPAHAPAAAGGEQWLPVSAKDEDRLREMCAGLARWARTRIERNDAPALADVARTLREGRVPMPERVVFRASGLAEWAAQLEAVAAGEEPPAGCPYGRAATDTPDGLDVDDPDEAAAFAAHLLEQGRIDEFAVAWARGLPVDWAQWPEPEHGRRIHLPGYVFARTPHWFTPTAGPERAGRRDGDGDGIGIGIGVGIGVGGDENGLRRPPSHVVPSVPDAPEAHATTSAMWAWLRSADRAGDEGTAAAPGAPDSPAHAPLAALLNTAHEEDPSFTGKLVLLDDYAPRDRTKEGNGEVGNEAEGDRAEGDGEESDVQDGAVEEAIHDCNGRKLRRTTVELPPEATEESLLRDGGIYWITGGADGLALLLAERLCERHRATVVVGGRSEHSPEVDALQVRLPHGEVTYRCTDVTDEDAVRAAVSDIRMQYGRLDGVFHAAGVLDDCSLADKPLAGAAAVLAPTVDGAAHVDAATRGLGLDFLLLFGSVADAPGNDNPGNDNPGNDHLGDAAGTDRATGHATINAFPDAYAARRRRASAA</sequence>
<keyword evidence="4" id="KW-0597">Phosphoprotein</keyword>
<dbReference type="GO" id="GO:0004312">
    <property type="term" value="F:fatty acid synthase activity"/>
    <property type="evidence" value="ECO:0007669"/>
    <property type="project" value="TreeGrafter"/>
</dbReference>
<dbReference type="AlphaFoldDB" id="A0A3B0BUY7"/>
<keyword evidence="3" id="KW-0963">Cytoplasm</keyword>
<dbReference type="InterPro" id="IPR054514">
    <property type="entry name" value="RhiE-like_linker"/>
</dbReference>
<dbReference type="PROSITE" id="PS52004">
    <property type="entry name" value="KS3_2"/>
    <property type="match status" value="1"/>
</dbReference>
<evidence type="ECO:0000256" key="5">
    <source>
        <dbReference type="ARBA" id="ARBA00022737"/>
    </source>
</evidence>
<dbReference type="InterPro" id="IPR057326">
    <property type="entry name" value="KR_dom"/>
</dbReference>
<dbReference type="InterPro" id="IPR016039">
    <property type="entry name" value="Thiolase-like"/>
</dbReference>
<dbReference type="Gene3D" id="3.30.70.3290">
    <property type="match status" value="1"/>
</dbReference>
<feature type="domain" description="Ketosynthase family 3 (KS3)" evidence="8">
    <location>
        <begin position="55"/>
        <end position="552"/>
    </location>
</feature>
<keyword evidence="10" id="KW-1185">Reference proteome</keyword>
<protein>
    <submittedName>
        <fullName evidence="9">SDR family NAD(P)-dependent oxidoreductase</fullName>
    </submittedName>
</protein>
<reference evidence="9 10" key="1">
    <citation type="journal article" date="2015" name="Antonie Van Leeuwenhoek">
        <title>Streptomyces klenkii sp. nov., isolated from deep marine sediment.</title>
        <authorList>
            <person name="Veyisoglu A."/>
            <person name="Sahin N."/>
        </authorList>
    </citation>
    <scope>NUCLEOTIDE SEQUENCE [LARGE SCALE GENOMIC DNA]</scope>
    <source>
        <strain evidence="9 10">KCTC 29202</strain>
    </source>
</reference>
<dbReference type="PANTHER" id="PTHR43775:SF37">
    <property type="entry name" value="SI:DKEY-61P9.11"/>
    <property type="match status" value="1"/>
</dbReference>
<dbReference type="InterPro" id="IPR014031">
    <property type="entry name" value="Ketoacyl_synth_C"/>
</dbReference>
<dbReference type="InterPro" id="IPR050091">
    <property type="entry name" value="PKS_NRPS_Biosynth_Enz"/>
</dbReference>
<gene>
    <name evidence="9" type="ORF">D7231_00395</name>
</gene>
<evidence type="ECO:0000256" key="1">
    <source>
        <dbReference type="ARBA" id="ARBA00004792"/>
    </source>
</evidence>
<dbReference type="Gene3D" id="3.40.50.720">
    <property type="entry name" value="NAD(P)-binding Rossmann-like Domain"/>
    <property type="match status" value="1"/>
</dbReference>
<comment type="caution">
    <text evidence="9">The sequence shown here is derived from an EMBL/GenBank/DDBJ whole genome shotgun (WGS) entry which is preliminary data.</text>
</comment>
<proteinExistence type="inferred from homology"/>
<dbReference type="GO" id="GO:0005737">
    <property type="term" value="C:cytoplasm"/>
    <property type="evidence" value="ECO:0007669"/>
    <property type="project" value="TreeGrafter"/>
</dbReference>
<feature type="region of interest" description="Disordered" evidence="7">
    <location>
        <begin position="1048"/>
        <end position="1069"/>
    </location>
</feature>
<organism evidence="9 10">
    <name type="scientific">Streptomyces klenkii</name>
    <dbReference type="NCBI Taxonomy" id="1420899"/>
    <lineage>
        <taxon>Bacteria</taxon>
        <taxon>Bacillati</taxon>
        <taxon>Actinomycetota</taxon>
        <taxon>Actinomycetes</taxon>
        <taxon>Kitasatosporales</taxon>
        <taxon>Streptomycetaceae</taxon>
        <taxon>Streptomyces</taxon>
    </lineage>
</organism>
<dbReference type="SMART" id="SM00825">
    <property type="entry name" value="PKS_KS"/>
    <property type="match status" value="1"/>
</dbReference>
<keyword evidence="6" id="KW-0808">Transferase</keyword>
<dbReference type="GO" id="GO:0005886">
    <property type="term" value="C:plasma membrane"/>
    <property type="evidence" value="ECO:0007669"/>
    <property type="project" value="TreeGrafter"/>
</dbReference>
<dbReference type="CDD" id="cd00833">
    <property type="entry name" value="PKS"/>
    <property type="match status" value="1"/>
</dbReference>
<evidence type="ECO:0000313" key="10">
    <source>
        <dbReference type="Proteomes" id="UP000270343"/>
    </source>
</evidence>
<dbReference type="Pfam" id="PF08659">
    <property type="entry name" value="KR"/>
    <property type="match status" value="1"/>
</dbReference>
<evidence type="ECO:0000256" key="7">
    <source>
        <dbReference type="SAM" id="MobiDB-lite"/>
    </source>
</evidence>
<dbReference type="Gene3D" id="3.40.47.10">
    <property type="match status" value="1"/>
</dbReference>
<dbReference type="GO" id="GO:0006633">
    <property type="term" value="P:fatty acid biosynthetic process"/>
    <property type="evidence" value="ECO:0007669"/>
    <property type="project" value="TreeGrafter"/>
</dbReference>
<dbReference type="Pfam" id="PF02801">
    <property type="entry name" value="Ketoacyl-synt_C"/>
    <property type="match status" value="2"/>
</dbReference>
<dbReference type="InterPro" id="IPR014030">
    <property type="entry name" value="Ketoacyl_synth_N"/>
</dbReference>
<feature type="compositionally biased region" description="Basic and acidic residues" evidence="7">
    <location>
        <begin position="842"/>
        <end position="851"/>
    </location>
</feature>
<dbReference type="SUPFAM" id="SSF51735">
    <property type="entry name" value="NAD(P)-binding Rossmann-fold domains"/>
    <property type="match status" value="1"/>
</dbReference>
<dbReference type="EMBL" id="RBAM01000001">
    <property type="protein sequence ID" value="RKN77243.1"/>
    <property type="molecule type" value="Genomic_DNA"/>
</dbReference>
<accession>A0A3B0BUY7</accession>
<keyword evidence="5" id="KW-0677">Repeat</keyword>
<evidence type="ECO:0000256" key="6">
    <source>
        <dbReference type="RuleBase" id="RU003694"/>
    </source>
</evidence>
<evidence type="ECO:0000256" key="4">
    <source>
        <dbReference type="ARBA" id="ARBA00022553"/>
    </source>
</evidence>
<dbReference type="InterPro" id="IPR013968">
    <property type="entry name" value="PKS_KR"/>
</dbReference>
<dbReference type="InterPro" id="IPR036291">
    <property type="entry name" value="NAD(P)-bd_dom_sf"/>
</dbReference>
<dbReference type="PANTHER" id="PTHR43775">
    <property type="entry name" value="FATTY ACID SYNTHASE"/>
    <property type="match status" value="1"/>
</dbReference>
<dbReference type="Pfam" id="PF22336">
    <property type="entry name" value="RhiE-like_linker"/>
    <property type="match status" value="1"/>
</dbReference>
<dbReference type="GO" id="GO:0071770">
    <property type="term" value="P:DIM/DIP cell wall layer assembly"/>
    <property type="evidence" value="ECO:0007669"/>
    <property type="project" value="TreeGrafter"/>
</dbReference>
<dbReference type="Pfam" id="PF00109">
    <property type="entry name" value="ketoacyl-synt"/>
    <property type="match status" value="1"/>
</dbReference>
<keyword evidence="2" id="KW-0596">Phosphopantetheine</keyword>
<dbReference type="SMART" id="SM00822">
    <property type="entry name" value="PKS_KR"/>
    <property type="match status" value="1"/>
</dbReference>
<dbReference type="InterPro" id="IPR020841">
    <property type="entry name" value="PKS_Beta-ketoAc_synthase_dom"/>
</dbReference>
<feature type="compositionally biased region" description="Low complexity" evidence="7">
    <location>
        <begin position="1048"/>
        <end position="1060"/>
    </location>
</feature>
<evidence type="ECO:0000256" key="3">
    <source>
        <dbReference type="ARBA" id="ARBA00022490"/>
    </source>
</evidence>
<evidence type="ECO:0000256" key="2">
    <source>
        <dbReference type="ARBA" id="ARBA00022450"/>
    </source>
</evidence>
<dbReference type="SUPFAM" id="SSF53901">
    <property type="entry name" value="Thiolase-like"/>
    <property type="match status" value="3"/>
</dbReference>
<evidence type="ECO:0000259" key="8">
    <source>
        <dbReference type="PROSITE" id="PS52004"/>
    </source>
</evidence>